<dbReference type="GO" id="GO:0005975">
    <property type="term" value="P:carbohydrate metabolic process"/>
    <property type="evidence" value="ECO:0007669"/>
    <property type="project" value="InterPro"/>
</dbReference>
<dbReference type="Proteomes" id="UP000041254">
    <property type="component" value="Unassembled WGS sequence"/>
</dbReference>
<comment type="catalytic activity">
    <reaction evidence="9">
        <text>N(4)-(alpha-D-Man-(1-&gt;2)-alpha-D-Man-(1-&gt;2)-alpha-D-Man-(1-&gt;3)-[alpha-D-Man-(1-&gt;2)-alpha-D-Man-(1-&gt;3)-[alpha-D-Man-(1-&gt;2)-alpha-D-Man-(1-&gt;6)]-alpha-D-Man-(1-&gt;6)]-beta-D-Man-(1-&gt;4)-beta-D-GlcNAc-(1-&gt;4)-beta-D-GlcNAc)-L-asparaginyl-[protein] (N-glucan mannose isomer 9A1,2,3B1,2,3) + 4 H2O = N(4)-(alpha-D-Man-(1-&gt;3)-[alpha-D-Man-(1-&gt;3)-[alpha-D-Man-(1-&gt;6)]-alpha-D-Man-(1-&gt;6)]-beta-D-Man-(1-&gt;4)-beta-D-GlcNAc-(1-&gt;4)-beta-D-GlcNAc)-L-asparaginyl-[protein] (N-glucan mannose isomer 5A1,2) + 4 beta-D-mannose</text>
        <dbReference type="Rhea" id="RHEA:56008"/>
        <dbReference type="Rhea" id="RHEA-COMP:14356"/>
        <dbReference type="Rhea" id="RHEA-COMP:14367"/>
        <dbReference type="ChEBI" id="CHEBI:15377"/>
        <dbReference type="ChEBI" id="CHEBI:28563"/>
        <dbReference type="ChEBI" id="CHEBI:59087"/>
        <dbReference type="ChEBI" id="CHEBI:139493"/>
        <dbReference type="EC" id="3.2.1.113"/>
    </reaction>
</comment>
<dbReference type="Gene3D" id="1.50.10.10">
    <property type="match status" value="1"/>
</dbReference>
<keyword evidence="12" id="KW-0326">Glycosidase</keyword>
<comment type="pathway">
    <text evidence="2">Protein modification; protein glycosylation.</text>
</comment>
<dbReference type="InterPro" id="IPR012341">
    <property type="entry name" value="6hp_glycosidase-like_sf"/>
</dbReference>
<dbReference type="EC" id="3.2.1.-" evidence="12"/>
<dbReference type="GO" id="GO:0005802">
    <property type="term" value="C:trans-Golgi network"/>
    <property type="evidence" value="ECO:0007669"/>
    <property type="project" value="TreeGrafter"/>
</dbReference>
<keyword evidence="6 10" id="KW-0106">Calcium</keyword>
<comment type="similarity">
    <text evidence="3 12">Belongs to the glycosyl hydrolase 47 family.</text>
</comment>
<evidence type="ECO:0000256" key="6">
    <source>
        <dbReference type="ARBA" id="ARBA00022837"/>
    </source>
</evidence>
<dbReference type="InterPro" id="IPR036026">
    <property type="entry name" value="Seven-hairpin_glycosidases"/>
</dbReference>
<protein>
    <recommendedName>
        <fullName evidence="12">alpha-1,2-Mannosidase</fullName>
        <ecNumber evidence="12">3.2.1.-</ecNumber>
    </recommendedName>
</protein>
<evidence type="ECO:0000256" key="1">
    <source>
        <dbReference type="ARBA" id="ARBA00001913"/>
    </source>
</evidence>
<evidence type="ECO:0000256" key="8">
    <source>
        <dbReference type="ARBA" id="ARBA00047669"/>
    </source>
</evidence>
<feature type="binding site" evidence="10">
    <location>
        <position position="707"/>
    </location>
    <ligand>
        <name>Ca(2+)</name>
        <dbReference type="ChEBI" id="CHEBI:29108"/>
    </ligand>
</feature>
<evidence type="ECO:0000256" key="5">
    <source>
        <dbReference type="ARBA" id="ARBA00022801"/>
    </source>
</evidence>
<dbReference type="SUPFAM" id="SSF48225">
    <property type="entry name" value="Seven-hairpin glycosidases"/>
    <property type="match status" value="2"/>
</dbReference>
<keyword evidence="16" id="KW-1185">Reference proteome</keyword>
<dbReference type="GO" id="GO:0005509">
    <property type="term" value="F:calcium ion binding"/>
    <property type="evidence" value="ECO:0007669"/>
    <property type="project" value="InterPro"/>
</dbReference>
<dbReference type="InterPro" id="IPR050749">
    <property type="entry name" value="Glycosyl_Hydrolase_47"/>
</dbReference>
<dbReference type="PANTHER" id="PTHR11742:SF55">
    <property type="entry name" value="ENDOPLASMIC RETICULUM MANNOSYL-OLIGOSACCHARIDE 1,2-ALPHA-MANNOSIDASE"/>
    <property type="match status" value="1"/>
</dbReference>
<dbReference type="EMBL" id="CDMY01001064">
    <property type="protein sequence ID" value="CEM40138.1"/>
    <property type="molecule type" value="Genomic_DNA"/>
</dbReference>
<organism evidence="15 16">
    <name type="scientific">Vitrella brassicaformis (strain CCMP3155)</name>
    <dbReference type="NCBI Taxonomy" id="1169540"/>
    <lineage>
        <taxon>Eukaryota</taxon>
        <taxon>Sar</taxon>
        <taxon>Alveolata</taxon>
        <taxon>Colpodellida</taxon>
        <taxon>Vitrellaceae</taxon>
        <taxon>Vitrella</taxon>
    </lineage>
</organism>
<dbReference type="PRINTS" id="PR00747">
    <property type="entry name" value="GLYHDRLASE47"/>
</dbReference>
<evidence type="ECO:0000313" key="15">
    <source>
        <dbReference type="EMBL" id="CEM40138.1"/>
    </source>
</evidence>
<dbReference type="GO" id="GO:0016020">
    <property type="term" value="C:membrane"/>
    <property type="evidence" value="ECO:0007669"/>
    <property type="project" value="InterPro"/>
</dbReference>
<dbReference type="GO" id="GO:0005783">
    <property type="term" value="C:endoplasmic reticulum"/>
    <property type="evidence" value="ECO:0007669"/>
    <property type="project" value="TreeGrafter"/>
</dbReference>
<dbReference type="PhylomeDB" id="A0A0G4H894"/>
<dbReference type="GO" id="GO:0004571">
    <property type="term" value="F:mannosyl-oligosaccharide 1,2-alpha-mannosidase activity"/>
    <property type="evidence" value="ECO:0007669"/>
    <property type="project" value="UniProtKB-EC"/>
</dbReference>
<dbReference type="STRING" id="1169540.A0A0G4H894"/>
<keyword evidence="5 12" id="KW-0378">Hydrolase</keyword>
<keyword evidence="7 11" id="KW-1015">Disulfide bond</keyword>
<keyword evidence="14" id="KW-0732">Signal</keyword>
<dbReference type="InterPro" id="IPR001382">
    <property type="entry name" value="Glyco_hydro_47"/>
</dbReference>
<feature type="compositionally biased region" description="Basic and acidic residues" evidence="13">
    <location>
        <begin position="53"/>
        <end position="74"/>
    </location>
</feature>
<feature type="region of interest" description="Disordered" evidence="13">
    <location>
        <begin position="763"/>
        <end position="795"/>
    </location>
</feature>
<feature type="disulfide bond" evidence="11">
    <location>
        <begin position="480"/>
        <end position="539"/>
    </location>
</feature>
<evidence type="ECO:0000256" key="9">
    <source>
        <dbReference type="ARBA" id="ARBA00048605"/>
    </source>
</evidence>
<evidence type="ECO:0000256" key="3">
    <source>
        <dbReference type="ARBA" id="ARBA00007658"/>
    </source>
</evidence>
<feature type="chain" id="PRO_5005191135" description="alpha-1,2-Mannosidase" evidence="14">
    <location>
        <begin position="24"/>
        <end position="795"/>
    </location>
</feature>
<evidence type="ECO:0000256" key="13">
    <source>
        <dbReference type="SAM" id="MobiDB-lite"/>
    </source>
</evidence>
<evidence type="ECO:0000256" key="2">
    <source>
        <dbReference type="ARBA" id="ARBA00004922"/>
    </source>
</evidence>
<evidence type="ECO:0000256" key="14">
    <source>
        <dbReference type="SAM" id="SignalP"/>
    </source>
</evidence>
<dbReference type="AlphaFoldDB" id="A0A0G4H894"/>
<name>A0A0G4H894_VITBC</name>
<evidence type="ECO:0000256" key="12">
    <source>
        <dbReference type="RuleBase" id="RU361193"/>
    </source>
</evidence>
<feature type="compositionally biased region" description="Polar residues" evidence="13">
    <location>
        <begin position="38"/>
        <end position="51"/>
    </location>
</feature>
<evidence type="ECO:0000256" key="4">
    <source>
        <dbReference type="ARBA" id="ARBA00022723"/>
    </source>
</evidence>
<evidence type="ECO:0000313" key="16">
    <source>
        <dbReference type="Proteomes" id="UP000041254"/>
    </source>
</evidence>
<dbReference type="OrthoDB" id="419650at2759"/>
<accession>A0A0G4H894</accession>
<dbReference type="GO" id="GO:0005768">
    <property type="term" value="C:endosome"/>
    <property type="evidence" value="ECO:0007669"/>
    <property type="project" value="TreeGrafter"/>
</dbReference>
<dbReference type="InParanoid" id="A0A0G4H894"/>
<gene>
    <name evidence="15" type="ORF">Vbra_19950</name>
</gene>
<evidence type="ECO:0000256" key="7">
    <source>
        <dbReference type="ARBA" id="ARBA00023157"/>
    </source>
</evidence>
<feature type="region of interest" description="Disordered" evidence="13">
    <location>
        <begin position="29"/>
        <end position="79"/>
    </location>
</feature>
<evidence type="ECO:0000256" key="10">
    <source>
        <dbReference type="PIRSR" id="PIRSR601382-2"/>
    </source>
</evidence>
<evidence type="ECO:0000256" key="11">
    <source>
        <dbReference type="PIRSR" id="PIRSR601382-3"/>
    </source>
</evidence>
<sequence length="795" mass="87361">MLVFVLVAVVLLNLLFNLGVVWPGWGRGQGDTGEAASPSAQWQLGTRSASATDGDRVKGADKGASSGEERREVPRPPPAFVARRDLRPADLHRAQKCSAHMSAYLSEEDLWSASLAQCEAFSAIVDLKQCPLLSNRCLSFSNWLDGENAMRRRSVRDAIEFTWHQYEEHAFGRDELKPISGLGDDAWGGFGVLIVDALDTILLADLPDVAARALDWLKTKLTYDKEVNVNLFETTIRQLGGLLSTYYLLQTPGSLQTRQECLDRLLDEAKSLGGRLLKAVPEGTRAADGEEKREWGEGPLWLDSPPASDIKLHSGHRQHLAGYTSLSEIGTITLEFKTLSEASGDCQFAEAADAVVELIERKRQLSVTGLAPIFLDPKTLATQRGIISLGARGDSVYEYLAKEWILTGRRDKLLESMVTGFLRKLADTISHTAQPPQLPQGSMSATWGEAEGGIAYHDRGLVYVAELQGSKIAKMDHLVCFLPGLLMLIARSGFVQPSSKSPPKCDMASFPPASGPCSSIDEGGAAYLERLADELTKTCVTMYFRTKSGLAPEIVRFSHDDMTDDSGSMHSLLRPETLESLFYMAELAPHPDYFTHPPPRPPTGTESDGLFTLESIEGARRRRDVEDREYVDRYGLRWRNWGWRIFLATVANAKVAHGFASVDNVQTMPVHPRDKMHTFCLAETFKYLLLLFSPRRTLPLDRFVLNTEAHPLPIMDNPTPGGKCGRIARMMRHTTGTTGTDAVVSLKAPPMLAQLLDKHAGKIRGASGSRHGDTERTSTGQAALRGGRRVGDVGP</sequence>
<feature type="signal peptide" evidence="14">
    <location>
        <begin position="1"/>
        <end position="23"/>
    </location>
</feature>
<proteinExistence type="inferred from homology"/>
<reference evidence="15 16" key="1">
    <citation type="submission" date="2014-11" db="EMBL/GenBank/DDBJ databases">
        <authorList>
            <person name="Zhu J."/>
            <person name="Qi W."/>
            <person name="Song R."/>
        </authorList>
    </citation>
    <scope>NUCLEOTIDE SEQUENCE [LARGE SCALE GENOMIC DNA]</scope>
</reference>
<dbReference type="PANTHER" id="PTHR11742">
    <property type="entry name" value="MANNOSYL-OLIGOSACCHARIDE ALPHA-1,2-MANNOSIDASE-RELATED"/>
    <property type="match status" value="1"/>
</dbReference>
<keyword evidence="4 10" id="KW-0479">Metal-binding</keyword>
<dbReference type="VEuPathDB" id="CryptoDB:Vbra_19950"/>
<comment type="catalytic activity">
    <reaction evidence="8">
        <text>N(4)-(alpha-D-Man-(1-&gt;2)-alpha-D-Man-(1-&gt;2)-alpha-D-Man-(1-&gt;3)-[alpha-D-Man-(1-&gt;3)-[alpha-D-Man-(1-&gt;2)-alpha-D-Man-(1-&gt;6)]-alpha-D-Man-(1-&gt;6)]-beta-D-Man-(1-&gt;4)-beta-D-GlcNAc-(1-&gt;4)-beta-D-GlcNAc)-L-asparaginyl-[protein] (N-glucan mannose isomer 8A1,2,3B1,3) + 3 H2O = N(4)-(alpha-D-Man-(1-&gt;3)-[alpha-D-Man-(1-&gt;3)-[alpha-D-Man-(1-&gt;6)]-alpha-D-Man-(1-&gt;6)]-beta-D-Man-(1-&gt;4)-beta-D-GlcNAc-(1-&gt;4)-beta-D-GlcNAc)-L-asparaginyl-[protein] (N-glucan mannose isomer 5A1,2) + 3 beta-D-mannose</text>
        <dbReference type="Rhea" id="RHEA:56028"/>
        <dbReference type="Rhea" id="RHEA-COMP:14358"/>
        <dbReference type="Rhea" id="RHEA-COMP:14367"/>
        <dbReference type="ChEBI" id="CHEBI:15377"/>
        <dbReference type="ChEBI" id="CHEBI:28563"/>
        <dbReference type="ChEBI" id="CHEBI:59087"/>
        <dbReference type="ChEBI" id="CHEBI:60628"/>
        <dbReference type="EC" id="3.2.1.113"/>
    </reaction>
</comment>
<dbReference type="Pfam" id="PF01532">
    <property type="entry name" value="Glyco_hydro_47"/>
    <property type="match status" value="2"/>
</dbReference>
<comment type="cofactor">
    <cofactor evidence="1 10">
        <name>Ca(2+)</name>
        <dbReference type="ChEBI" id="CHEBI:29108"/>
    </cofactor>
</comment>